<dbReference type="WBParaSite" id="MBELARI_LOCUS3222">
    <property type="protein sequence ID" value="MBELARI_LOCUS3222"/>
    <property type="gene ID" value="MBELARI_LOCUS3222"/>
</dbReference>
<reference evidence="2" key="1">
    <citation type="submission" date="2024-02" db="UniProtKB">
        <authorList>
            <consortium name="WormBaseParasite"/>
        </authorList>
    </citation>
    <scope>IDENTIFICATION</scope>
</reference>
<sequence length="70" mass="7730">MGDAVGKKLNYLRKSTRVLNITEDGLKLPPQTILLASVHFSSTTSHVYTRSGKSTKNFARSLTDVRDPLP</sequence>
<proteinExistence type="predicted"/>
<evidence type="ECO:0000313" key="1">
    <source>
        <dbReference type="Proteomes" id="UP000887575"/>
    </source>
</evidence>
<protein>
    <submittedName>
        <fullName evidence="2">Uncharacterized protein</fullName>
    </submittedName>
</protein>
<accession>A0AAF3J8L5</accession>
<dbReference type="AlphaFoldDB" id="A0AAF3J8L5"/>
<organism evidence="1 2">
    <name type="scientific">Mesorhabditis belari</name>
    <dbReference type="NCBI Taxonomy" id="2138241"/>
    <lineage>
        <taxon>Eukaryota</taxon>
        <taxon>Metazoa</taxon>
        <taxon>Ecdysozoa</taxon>
        <taxon>Nematoda</taxon>
        <taxon>Chromadorea</taxon>
        <taxon>Rhabditida</taxon>
        <taxon>Rhabditina</taxon>
        <taxon>Rhabditomorpha</taxon>
        <taxon>Rhabditoidea</taxon>
        <taxon>Rhabditidae</taxon>
        <taxon>Mesorhabditinae</taxon>
        <taxon>Mesorhabditis</taxon>
    </lineage>
</organism>
<evidence type="ECO:0000313" key="2">
    <source>
        <dbReference type="WBParaSite" id="MBELARI_LOCUS3222"/>
    </source>
</evidence>
<dbReference type="Proteomes" id="UP000887575">
    <property type="component" value="Unassembled WGS sequence"/>
</dbReference>
<name>A0AAF3J8L5_9BILA</name>
<keyword evidence="1" id="KW-1185">Reference proteome</keyword>